<evidence type="ECO:0000256" key="6">
    <source>
        <dbReference type="ARBA" id="ARBA00023136"/>
    </source>
</evidence>
<dbReference type="Proteomes" id="UP001500630">
    <property type="component" value="Unassembled WGS sequence"/>
</dbReference>
<dbReference type="PANTHER" id="PTHR42709:SF6">
    <property type="entry name" value="UNDECAPRENYL PHOSPHATE TRANSPORTER A"/>
    <property type="match status" value="1"/>
</dbReference>
<dbReference type="InterPro" id="IPR032816">
    <property type="entry name" value="VTT_dom"/>
</dbReference>
<sequence>MHEGSLTAADPGGIAGWAADLMAALGGPGVALAVALENLFPPLPSEVFLPLAGFTASMGRMTLPEVLAWSTAGSVVGAVVLYLLGALLGPARVRAIVARMPLMDASDMDKTQEWFARHGGKAVFFGRLIPFFRSMISVPAGVERMRLPVFLLCTALGSLIWNTALVLAGYLLGESWTVVEAYVGGLSKVVLGLVALAVIFFVVRRVARHRRERRAEEPDRH</sequence>
<reference evidence="10" key="1">
    <citation type="journal article" date="2019" name="Int. J. Syst. Evol. Microbiol.">
        <title>The Global Catalogue of Microorganisms (GCM) 10K type strain sequencing project: providing services to taxonomists for standard genome sequencing and annotation.</title>
        <authorList>
            <consortium name="The Broad Institute Genomics Platform"/>
            <consortium name="The Broad Institute Genome Sequencing Center for Infectious Disease"/>
            <person name="Wu L."/>
            <person name="Ma J."/>
        </authorList>
    </citation>
    <scope>NUCLEOTIDE SEQUENCE [LARGE SCALE GENOMIC DNA]</scope>
    <source>
        <strain evidence="10">JCM 17326</strain>
    </source>
</reference>
<evidence type="ECO:0000256" key="2">
    <source>
        <dbReference type="ARBA" id="ARBA00010792"/>
    </source>
</evidence>
<evidence type="ECO:0000256" key="3">
    <source>
        <dbReference type="ARBA" id="ARBA00022475"/>
    </source>
</evidence>
<evidence type="ECO:0000256" key="7">
    <source>
        <dbReference type="SAM" id="Phobius"/>
    </source>
</evidence>
<feature type="transmembrane region" description="Helical" evidence="7">
    <location>
        <begin position="185"/>
        <end position="203"/>
    </location>
</feature>
<feature type="transmembrane region" description="Helical" evidence="7">
    <location>
        <begin position="149"/>
        <end position="173"/>
    </location>
</feature>
<comment type="caution">
    <text evidence="9">The sequence shown here is derived from an EMBL/GenBank/DDBJ whole genome shotgun (WGS) entry which is preliminary data.</text>
</comment>
<dbReference type="PANTHER" id="PTHR42709">
    <property type="entry name" value="ALKALINE PHOSPHATASE LIKE PROTEIN"/>
    <property type="match status" value="1"/>
</dbReference>
<organism evidence="9 10">
    <name type="scientific">Nonomuraea rosea</name>
    <dbReference type="NCBI Taxonomy" id="638574"/>
    <lineage>
        <taxon>Bacteria</taxon>
        <taxon>Bacillati</taxon>
        <taxon>Actinomycetota</taxon>
        <taxon>Actinomycetes</taxon>
        <taxon>Streptosporangiales</taxon>
        <taxon>Streptosporangiaceae</taxon>
        <taxon>Nonomuraea</taxon>
    </lineage>
</organism>
<name>A0ABP6YTK5_9ACTN</name>
<evidence type="ECO:0000256" key="1">
    <source>
        <dbReference type="ARBA" id="ARBA00004651"/>
    </source>
</evidence>
<protein>
    <recommendedName>
        <fullName evidence="8">VTT domain-containing protein</fullName>
    </recommendedName>
</protein>
<evidence type="ECO:0000256" key="5">
    <source>
        <dbReference type="ARBA" id="ARBA00022989"/>
    </source>
</evidence>
<feature type="transmembrane region" description="Helical" evidence="7">
    <location>
        <begin position="66"/>
        <end position="89"/>
    </location>
</feature>
<proteinExistence type="inferred from homology"/>
<evidence type="ECO:0000259" key="8">
    <source>
        <dbReference type="Pfam" id="PF09335"/>
    </source>
</evidence>
<accession>A0ABP6YTK5</accession>
<keyword evidence="3" id="KW-1003">Cell membrane</keyword>
<keyword evidence="5 7" id="KW-1133">Transmembrane helix</keyword>
<evidence type="ECO:0000313" key="10">
    <source>
        <dbReference type="Proteomes" id="UP001500630"/>
    </source>
</evidence>
<feature type="domain" description="VTT" evidence="8">
    <location>
        <begin position="43"/>
        <end position="170"/>
    </location>
</feature>
<dbReference type="EMBL" id="BAABDQ010000025">
    <property type="protein sequence ID" value="GAA3589404.1"/>
    <property type="molecule type" value="Genomic_DNA"/>
</dbReference>
<gene>
    <name evidence="9" type="ORF">GCM10022419_084750</name>
</gene>
<evidence type="ECO:0000313" key="9">
    <source>
        <dbReference type="EMBL" id="GAA3589404.1"/>
    </source>
</evidence>
<evidence type="ECO:0000256" key="4">
    <source>
        <dbReference type="ARBA" id="ARBA00022692"/>
    </source>
</evidence>
<dbReference type="Pfam" id="PF09335">
    <property type="entry name" value="VTT_dom"/>
    <property type="match status" value="1"/>
</dbReference>
<keyword evidence="10" id="KW-1185">Reference proteome</keyword>
<keyword evidence="4 7" id="KW-0812">Transmembrane</keyword>
<keyword evidence="6 7" id="KW-0472">Membrane</keyword>
<dbReference type="InterPro" id="IPR051311">
    <property type="entry name" value="DedA_domain"/>
</dbReference>
<comment type="subcellular location">
    <subcellularLocation>
        <location evidence="1">Cell membrane</location>
        <topology evidence="1">Multi-pass membrane protein</topology>
    </subcellularLocation>
</comment>
<dbReference type="RefSeq" id="WP_345571053.1">
    <property type="nucleotide sequence ID" value="NZ_BAABDQ010000025.1"/>
</dbReference>
<comment type="similarity">
    <text evidence="2">Belongs to the DedA family.</text>
</comment>